<name>A0A6I9RML4_ELAGV</name>
<proteinExistence type="predicted"/>
<dbReference type="AlphaFoldDB" id="A0A6I9RML4"/>
<dbReference type="InParanoid" id="A0A6I9RML4"/>
<dbReference type="InterPro" id="IPR044839">
    <property type="entry name" value="NDR1-like"/>
</dbReference>
<evidence type="ECO:0000256" key="6">
    <source>
        <dbReference type="SAM" id="Phobius"/>
    </source>
</evidence>
<feature type="domain" description="Late embryogenesis abundant protein LEA-2 subgroup" evidence="7">
    <location>
        <begin position="122"/>
        <end position="220"/>
    </location>
</feature>
<evidence type="ECO:0000256" key="3">
    <source>
        <dbReference type="ARBA" id="ARBA00022989"/>
    </source>
</evidence>
<keyword evidence="2 6" id="KW-0812">Transmembrane</keyword>
<dbReference type="RefSeq" id="XP_010925448.1">
    <property type="nucleotide sequence ID" value="XM_010927146.3"/>
</dbReference>
<dbReference type="OrthoDB" id="777167at2759"/>
<dbReference type="GO" id="GO:0098542">
    <property type="term" value="P:defense response to other organism"/>
    <property type="evidence" value="ECO:0007669"/>
    <property type="project" value="InterPro"/>
</dbReference>
<dbReference type="Pfam" id="PF03168">
    <property type="entry name" value="LEA_2"/>
    <property type="match status" value="1"/>
</dbReference>
<evidence type="ECO:0000256" key="4">
    <source>
        <dbReference type="ARBA" id="ARBA00023136"/>
    </source>
</evidence>
<dbReference type="FunCoup" id="A0A6I9RML4">
    <property type="interactions" value="2034"/>
</dbReference>
<organism evidence="8 9">
    <name type="scientific">Elaeis guineensis var. tenera</name>
    <name type="common">Oil palm</name>
    <dbReference type="NCBI Taxonomy" id="51953"/>
    <lineage>
        <taxon>Eukaryota</taxon>
        <taxon>Viridiplantae</taxon>
        <taxon>Streptophyta</taxon>
        <taxon>Embryophyta</taxon>
        <taxon>Tracheophyta</taxon>
        <taxon>Spermatophyta</taxon>
        <taxon>Magnoliopsida</taxon>
        <taxon>Liliopsida</taxon>
        <taxon>Arecaceae</taxon>
        <taxon>Arecoideae</taxon>
        <taxon>Cocoseae</taxon>
        <taxon>Elaeidinae</taxon>
        <taxon>Elaeis</taxon>
    </lineage>
</organism>
<evidence type="ECO:0000313" key="8">
    <source>
        <dbReference type="Proteomes" id="UP000504607"/>
    </source>
</evidence>
<keyword evidence="4 6" id="KW-0472">Membrane</keyword>
<feature type="compositionally biased region" description="Polar residues" evidence="5">
    <location>
        <begin position="9"/>
        <end position="18"/>
    </location>
</feature>
<keyword evidence="8" id="KW-1185">Reference proteome</keyword>
<evidence type="ECO:0000313" key="9">
    <source>
        <dbReference type="RefSeq" id="XP_010925448.1"/>
    </source>
</evidence>
<dbReference type="GeneID" id="105047981"/>
<gene>
    <name evidence="9" type="primary">LOC105047981</name>
</gene>
<reference evidence="9" key="1">
    <citation type="submission" date="2025-08" db="UniProtKB">
        <authorList>
            <consortium name="RefSeq"/>
        </authorList>
    </citation>
    <scope>IDENTIFICATION</scope>
</reference>
<dbReference type="KEGG" id="egu:105047981"/>
<feature type="region of interest" description="Disordered" evidence="5">
    <location>
        <begin position="1"/>
        <end position="33"/>
    </location>
</feature>
<dbReference type="PANTHER" id="PTHR31234:SF2">
    <property type="entry name" value="OS05G0199100 PROTEIN"/>
    <property type="match status" value="1"/>
</dbReference>
<evidence type="ECO:0000256" key="5">
    <source>
        <dbReference type="SAM" id="MobiDB-lite"/>
    </source>
</evidence>
<evidence type="ECO:0000259" key="7">
    <source>
        <dbReference type="Pfam" id="PF03168"/>
    </source>
</evidence>
<dbReference type="InterPro" id="IPR004864">
    <property type="entry name" value="LEA_2"/>
</dbReference>
<feature type="transmembrane region" description="Helical" evidence="6">
    <location>
        <begin position="58"/>
        <end position="88"/>
    </location>
</feature>
<dbReference type="GO" id="GO:0005886">
    <property type="term" value="C:plasma membrane"/>
    <property type="evidence" value="ECO:0007669"/>
    <property type="project" value="TreeGrafter"/>
</dbReference>
<sequence length="256" mass="27575">MADRVYPSSKPNLQTPQAVNGGGRPPSFPTTKAQAYGANRPVYRPQPMKPRRRSSRGCCCACCLWLTLILIALVLLAAIAGGVFYVLYRPRRPDFTVSSIRLAALNITASNQQLASRLDLSVTARNPNKKLVYIYDPISIAVSSGSVNVGDGSFPAFVHGTKNTTILKTTVSTSGESVDASAAADLKKKSKLPLEIDLETKAGMKIGGFKTKKMRIKVHCAAVDVAVPKGKTAASPSTPDAPCKVKLRIKIWKWTF</sequence>
<dbReference type="Proteomes" id="UP000504607">
    <property type="component" value="Chromosome 7"/>
</dbReference>
<dbReference type="PANTHER" id="PTHR31234">
    <property type="entry name" value="LATE EMBRYOGENESIS ABUNDANT (LEA) HYDROXYPROLINE-RICH GLYCOPROTEIN FAMILY"/>
    <property type="match status" value="1"/>
</dbReference>
<evidence type="ECO:0000256" key="1">
    <source>
        <dbReference type="ARBA" id="ARBA00004167"/>
    </source>
</evidence>
<keyword evidence="3 6" id="KW-1133">Transmembrane helix</keyword>
<accession>A0A6I9RML4</accession>
<protein>
    <submittedName>
        <fullName evidence="9">NDR1/HIN1-like protein 13</fullName>
    </submittedName>
</protein>
<comment type="subcellular location">
    <subcellularLocation>
        <location evidence="1">Membrane</location>
        <topology evidence="1">Single-pass membrane protein</topology>
    </subcellularLocation>
</comment>
<dbReference type="Gene3D" id="2.60.40.1820">
    <property type="match status" value="1"/>
</dbReference>
<evidence type="ECO:0000256" key="2">
    <source>
        <dbReference type="ARBA" id="ARBA00022692"/>
    </source>
</evidence>